<protein>
    <recommendedName>
        <fullName evidence="1">BT-3987-like N-terminal domain-containing protein</fullName>
    </recommendedName>
</protein>
<organism evidence="2 3">
    <name type="scientific">Candidatus Ordinivivax streblomastigis</name>
    <dbReference type="NCBI Taxonomy" id="2540710"/>
    <lineage>
        <taxon>Bacteria</taxon>
        <taxon>Pseudomonadati</taxon>
        <taxon>Bacteroidota</taxon>
        <taxon>Bacteroidia</taxon>
        <taxon>Bacteroidales</taxon>
        <taxon>Candidatus Ordinivivax</taxon>
    </lineage>
</organism>
<comment type="caution">
    <text evidence="2">The sequence shown here is derived from an EMBL/GenBank/DDBJ whole genome shotgun (WGS) entry which is preliminary data.</text>
</comment>
<dbReference type="InterPro" id="IPR013728">
    <property type="entry name" value="BT_3987-like_N"/>
</dbReference>
<dbReference type="Proteomes" id="UP000324575">
    <property type="component" value="Unassembled WGS sequence"/>
</dbReference>
<accession>A0A5M8NVK9</accession>
<reference evidence="2 3" key="1">
    <citation type="submission" date="2019-03" db="EMBL/GenBank/DDBJ databases">
        <title>Single cell metagenomics reveals metabolic interactions within the superorganism composed of flagellate Streblomastix strix and complex community of Bacteroidetes bacteria on its surface.</title>
        <authorList>
            <person name="Treitli S.C."/>
            <person name="Kolisko M."/>
            <person name="Husnik F."/>
            <person name="Keeling P."/>
            <person name="Hampl V."/>
        </authorList>
    </citation>
    <scope>NUCLEOTIDE SEQUENCE [LARGE SCALE GENOMIC DNA]</scope>
    <source>
        <strain evidence="2">St1</strain>
    </source>
</reference>
<dbReference type="Pfam" id="PF08522">
    <property type="entry name" value="BT_3987-like_N"/>
    <property type="match status" value="1"/>
</dbReference>
<feature type="domain" description="BT-3987-like N-terminal" evidence="1">
    <location>
        <begin position="87"/>
        <end position="182"/>
    </location>
</feature>
<dbReference type="EMBL" id="SNRX01000087">
    <property type="protein sequence ID" value="KAA6300397.1"/>
    <property type="molecule type" value="Genomic_DNA"/>
</dbReference>
<sequence length="400" mass="46120">MKNYLLKFTIGVIGGFALYSCGKLDYENKEFYKQEVYIINAKSTAAAERLISNMEVFTFADTLRILNDDYDTELVHDARKGIAYVNYKIGLGGSLPAQEDLAVRVQFDQEAVDDYNTERNTELYIPDKSLYSVNVPYDETEEAFTVIIPKGESSSALIFTIPLDREQINEYAKFAFPMKIVSCEKAPLSRQYTSFMVASLVINFTQETDWSGFPIPRIPEGRYHSARLQSNVQENMSNNIQRVYKYITRLGDTPELANQFTIWGTGVWSFENQGYWNNAFMYNRLYLNDSVRGTYTMEPVRQTPDYPWPTFNYSTTQGISENNKYDPKTKTLTLYYKNVIREDYIDILTYVGDDPSVYDGKGIYGEWLYPTPVGAGNRIVLSWEQLRSTGYTYWLPIATE</sequence>
<evidence type="ECO:0000259" key="1">
    <source>
        <dbReference type="Pfam" id="PF08522"/>
    </source>
</evidence>
<gene>
    <name evidence="2" type="ORF">EZS26_003461</name>
</gene>
<dbReference type="AlphaFoldDB" id="A0A5M8NVK9"/>
<dbReference type="Gene3D" id="2.60.40.1740">
    <property type="entry name" value="hypothetical protein (bacova_03559)"/>
    <property type="match status" value="1"/>
</dbReference>
<evidence type="ECO:0000313" key="2">
    <source>
        <dbReference type="EMBL" id="KAA6300397.1"/>
    </source>
</evidence>
<evidence type="ECO:0000313" key="3">
    <source>
        <dbReference type="Proteomes" id="UP000324575"/>
    </source>
</evidence>
<proteinExistence type="predicted"/>
<dbReference type="PROSITE" id="PS51257">
    <property type="entry name" value="PROKAR_LIPOPROTEIN"/>
    <property type="match status" value="1"/>
</dbReference>
<name>A0A5M8NVK9_9BACT</name>